<reference evidence="2" key="1">
    <citation type="journal article" date="2017" name="Zool. J. Linn. Soc.">
        <title>Molecular phylogeny, frequent parallel evolution and new system of Japanese clausiliid land snails (Gastropoda: Stylommatophora).</title>
        <authorList>
            <person name="Motochin R."/>
            <person name="Wang M."/>
            <person name="Ueshima R."/>
        </authorList>
    </citation>
    <scope>NUCLEOTIDE SEQUENCE</scope>
    <source>
        <strain evidence="2">AG173</strain>
        <tissue evidence="2">Muscle</tissue>
    </source>
</reference>
<geneLocation type="mitochondrion" evidence="2"/>
<keyword evidence="1" id="KW-0812">Transmembrane</keyword>
<sequence length="95" mass="11022">MKMFMFLPIFLLMVLYFSFFFISKHFLSTLLVLESMVLMLLILSMNMTFFLTEGLSTYLFILTLSVCEAAMGLTILMSLVKFKGNDMINTNNFLE</sequence>
<proteinExistence type="predicted"/>
<dbReference type="AlphaFoldDB" id="A0A224A0N6"/>
<keyword evidence="1" id="KW-1133">Transmembrane helix</keyword>
<name>A0A224A0N6_9EUPU</name>
<feature type="transmembrane region" description="Helical" evidence="1">
    <location>
        <begin position="58"/>
        <end position="80"/>
    </location>
</feature>
<gene>
    <name evidence="2" type="primary">ND4L</name>
</gene>
<dbReference type="EMBL" id="LC171946">
    <property type="protein sequence ID" value="BBA10214.1"/>
    <property type="molecule type" value="Genomic_DNA"/>
</dbReference>
<feature type="transmembrane region" description="Helical" evidence="1">
    <location>
        <begin position="6"/>
        <end position="23"/>
    </location>
</feature>
<evidence type="ECO:0000313" key="2">
    <source>
        <dbReference type="EMBL" id="BBA10214.1"/>
    </source>
</evidence>
<feature type="transmembrane region" description="Helical" evidence="1">
    <location>
        <begin position="30"/>
        <end position="52"/>
    </location>
</feature>
<organism evidence="2">
    <name type="scientific">Zaptychopsis buschii</name>
    <dbReference type="NCBI Taxonomy" id="1885884"/>
    <lineage>
        <taxon>Eukaryota</taxon>
        <taxon>Metazoa</taxon>
        <taxon>Spiralia</taxon>
        <taxon>Lophotrochozoa</taxon>
        <taxon>Mollusca</taxon>
        <taxon>Gastropoda</taxon>
        <taxon>Heterobranchia</taxon>
        <taxon>Euthyneura</taxon>
        <taxon>Panpulmonata</taxon>
        <taxon>Eupulmonata</taxon>
        <taxon>Stylommatophora</taxon>
        <taxon>Helicina</taxon>
        <taxon>Clausilioidea</taxon>
        <taxon>Clausiliidae</taxon>
        <taxon>Phaedusinae</taxon>
        <taxon>Zaptychopsis</taxon>
    </lineage>
</organism>
<protein>
    <submittedName>
        <fullName evidence="2">NADH dehydrogenase subunit 4L</fullName>
    </submittedName>
</protein>
<keyword evidence="2" id="KW-0496">Mitochondrion</keyword>
<accession>A0A224A0N6</accession>
<dbReference type="Gene3D" id="1.10.287.3510">
    <property type="match status" value="1"/>
</dbReference>
<evidence type="ECO:0000256" key="1">
    <source>
        <dbReference type="SAM" id="Phobius"/>
    </source>
</evidence>
<keyword evidence="1" id="KW-0472">Membrane</keyword>